<accession>A0AAN7UA46</accession>
<gene>
    <name evidence="1" type="ORF">RRF57_000625</name>
</gene>
<dbReference type="Proteomes" id="UP001305414">
    <property type="component" value="Unassembled WGS sequence"/>
</dbReference>
<dbReference type="AlphaFoldDB" id="A0AAN7UA46"/>
<name>A0AAN7UA46_9PEZI</name>
<proteinExistence type="predicted"/>
<comment type="caution">
    <text evidence="1">The sequence shown here is derived from an EMBL/GenBank/DDBJ whole genome shotgun (WGS) entry which is preliminary data.</text>
</comment>
<keyword evidence="2" id="KW-1185">Reference proteome</keyword>
<evidence type="ECO:0000313" key="2">
    <source>
        <dbReference type="Proteomes" id="UP001305414"/>
    </source>
</evidence>
<dbReference type="EMBL" id="JAWHQM010000002">
    <property type="protein sequence ID" value="KAK5624909.1"/>
    <property type="molecule type" value="Genomic_DNA"/>
</dbReference>
<protein>
    <submittedName>
        <fullName evidence="1">Uncharacterized protein</fullName>
    </submittedName>
</protein>
<reference evidence="1 2" key="1">
    <citation type="submission" date="2023-10" db="EMBL/GenBank/DDBJ databases">
        <title>Draft genome sequence of Xylaria bambusicola isolate GMP-LS, the root and basal stem rot pathogen of sugarcane in Indonesia.</title>
        <authorList>
            <person name="Selvaraj P."/>
            <person name="Muralishankar V."/>
            <person name="Muruganantham S."/>
            <person name="Sp S."/>
            <person name="Haryani S."/>
            <person name="Lau K.J.X."/>
            <person name="Naqvi N.I."/>
        </authorList>
    </citation>
    <scope>NUCLEOTIDE SEQUENCE [LARGE SCALE GENOMIC DNA]</scope>
    <source>
        <strain evidence="1">GMP-LS</strain>
    </source>
</reference>
<sequence>MDLGVAVLAGLRSRHVGNLAGASLDNNKPVLAEGRALCGNGQRGVGATAVELVVLLDGTLVVGLRSLQYNS</sequence>
<organism evidence="1 2">
    <name type="scientific">Xylaria bambusicola</name>
    <dbReference type="NCBI Taxonomy" id="326684"/>
    <lineage>
        <taxon>Eukaryota</taxon>
        <taxon>Fungi</taxon>
        <taxon>Dikarya</taxon>
        <taxon>Ascomycota</taxon>
        <taxon>Pezizomycotina</taxon>
        <taxon>Sordariomycetes</taxon>
        <taxon>Xylariomycetidae</taxon>
        <taxon>Xylariales</taxon>
        <taxon>Xylariaceae</taxon>
        <taxon>Xylaria</taxon>
    </lineage>
</organism>
<evidence type="ECO:0000313" key="1">
    <source>
        <dbReference type="EMBL" id="KAK5624909.1"/>
    </source>
</evidence>